<keyword evidence="3" id="KW-1185">Reference proteome</keyword>
<evidence type="ECO:0000256" key="1">
    <source>
        <dbReference type="SAM" id="MobiDB-lite"/>
    </source>
</evidence>
<dbReference type="GO" id="GO:0051131">
    <property type="term" value="P:chaperone-mediated protein complex assembly"/>
    <property type="evidence" value="ECO:0007669"/>
    <property type="project" value="InterPro"/>
</dbReference>
<dbReference type="Gene3D" id="3.30.260.10">
    <property type="entry name" value="TCP-1-like chaperonin intermediate domain"/>
    <property type="match status" value="1"/>
</dbReference>
<dbReference type="PANTHER" id="PTHR46883">
    <property type="entry name" value="BARDET-BIEDL SYNDROME 12 PROTEIN"/>
    <property type="match status" value="1"/>
</dbReference>
<dbReference type="Gene3D" id="1.10.560.10">
    <property type="entry name" value="GroEL-like equatorial domain"/>
    <property type="match status" value="2"/>
</dbReference>
<dbReference type="EMBL" id="JAFIRN010000007">
    <property type="protein sequence ID" value="KAG5845456.1"/>
    <property type="molecule type" value="Genomic_DNA"/>
</dbReference>
<accession>A0A9D3RXU9</accession>
<dbReference type="AlphaFoldDB" id="A0A9D3RXU9"/>
<evidence type="ECO:0000313" key="2">
    <source>
        <dbReference type="EMBL" id="KAG5845456.1"/>
    </source>
</evidence>
<gene>
    <name evidence="2" type="ORF">ANANG_G00139300</name>
</gene>
<dbReference type="InterPro" id="IPR027410">
    <property type="entry name" value="TCP-1-like_intermed_sf"/>
</dbReference>
<proteinExistence type="predicted"/>
<dbReference type="Proteomes" id="UP001044222">
    <property type="component" value="Chromosome 7"/>
</dbReference>
<dbReference type="InterPro" id="IPR042984">
    <property type="entry name" value="BBS12"/>
</dbReference>
<evidence type="ECO:0008006" key="4">
    <source>
        <dbReference type="Google" id="ProtNLM"/>
    </source>
</evidence>
<dbReference type="GO" id="GO:0005524">
    <property type="term" value="F:ATP binding"/>
    <property type="evidence" value="ECO:0007669"/>
    <property type="project" value="InterPro"/>
</dbReference>
<dbReference type="InterPro" id="IPR027409">
    <property type="entry name" value="GroEL-like_apical_dom_sf"/>
</dbReference>
<sequence>MSMLGCTAVNQGPHIGLQQLAALAAAANAFLGPNKKCKIVDGQESGESSLVCSSFRLLVQLDLSCAAGQLLNETTQAHQKAFGTGTGCLLFMAGVWSTTAVECLQEGVPVQHIVSAMLEGLDSCLEASRGIRLPIKEAVRHFGSGGDKRLDKHRDPKSIEKAQKGETCEPQAVLRGKANIKLTHSRHFGLGERTETGSFVPGMMSSSSSSLSGKPEPLDVTRLAVSVSHGCEDGMSLVVEAYRIQTESSRVDGGRGMFDLDKLVTCVLPGLPEGCSCTLHGFLTLVSEEQAPTAKGLEGQSLRVAVINGDLTKSYHHLGFSRPTDVRHMTGKLDCLGFHSESDWARKALTTLQRLKVDVLLVGGMVAEGLRQSCVEQGLLVIERVMRGVLRDFAETTGVMPVTYLSQLDEDCIGKGARAFMWRECGKAVAVNIQANATRLVTAVITSCVSSKLQMLEDRFWGCAHRLYHAMEDGHVLPGAGGTEILCAHHLRELSKPDGNRTHPLGDSNPYRGVVLQCMAEGWVEYVATVMWNSAAVPSKLEAWTVIDQSLKGLGAGTLPWTRLSEHLHGDGGHLAVVYDNVEAKLEAWRKALDLVLLVLQTDTEIITGFSTKDAKQESHLMLL</sequence>
<dbReference type="Gene3D" id="3.50.7.10">
    <property type="entry name" value="GroEL"/>
    <property type="match status" value="1"/>
</dbReference>
<reference evidence="2" key="1">
    <citation type="submission" date="2021-01" db="EMBL/GenBank/DDBJ databases">
        <title>A chromosome-scale assembly of European eel, Anguilla anguilla.</title>
        <authorList>
            <person name="Henkel C."/>
            <person name="Jong-Raadsen S.A."/>
            <person name="Dufour S."/>
            <person name="Weltzien F.-A."/>
            <person name="Palstra A.P."/>
            <person name="Pelster B."/>
            <person name="Spaink H.P."/>
            <person name="Van Den Thillart G.E."/>
            <person name="Jansen H."/>
            <person name="Zahm M."/>
            <person name="Klopp C."/>
            <person name="Cedric C."/>
            <person name="Louis A."/>
            <person name="Berthelot C."/>
            <person name="Parey E."/>
            <person name="Roest Crollius H."/>
            <person name="Montfort J."/>
            <person name="Robinson-Rechavi M."/>
            <person name="Bucao C."/>
            <person name="Bouchez O."/>
            <person name="Gislard M."/>
            <person name="Lluch J."/>
            <person name="Milhes M."/>
            <person name="Lampietro C."/>
            <person name="Lopez Roques C."/>
            <person name="Donnadieu C."/>
            <person name="Braasch I."/>
            <person name="Desvignes T."/>
            <person name="Postlethwait J."/>
            <person name="Bobe J."/>
            <person name="Guiguen Y."/>
            <person name="Dirks R."/>
        </authorList>
    </citation>
    <scope>NUCLEOTIDE SEQUENCE</scope>
    <source>
        <strain evidence="2">Tag_6206</strain>
        <tissue evidence="2">Liver</tissue>
    </source>
</reference>
<dbReference type="SUPFAM" id="SSF48592">
    <property type="entry name" value="GroEL equatorial domain-like"/>
    <property type="match status" value="1"/>
</dbReference>
<evidence type="ECO:0000313" key="3">
    <source>
        <dbReference type="Proteomes" id="UP001044222"/>
    </source>
</evidence>
<dbReference type="Pfam" id="PF00118">
    <property type="entry name" value="Cpn60_TCP1"/>
    <property type="match status" value="1"/>
</dbReference>
<dbReference type="InterPro" id="IPR027413">
    <property type="entry name" value="GROEL-like_equatorial_sf"/>
</dbReference>
<comment type="caution">
    <text evidence="2">The sequence shown here is derived from an EMBL/GenBank/DDBJ whole genome shotgun (WGS) entry which is preliminary data.</text>
</comment>
<name>A0A9D3RXU9_ANGAN</name>
<protein>
    <recommendedName>
        <fullName evidence="4">Bardet-Biedl syndrome 12</fullName>
    </recommendedName>
</protein>
<organism evidence="2 3">
    <name type="scientific">Anguilla anguilla</name>
    <name type="common">European freshwater eel</name>
    <name type="synonym">Muraena anguilla</name>
    <dbReference type="NCBI Taxonomy" id="7936"/>
    <lineage>
        <taxon>Eukaryota</taxon>
        <taxon>Metazoa</taxon>
        <taxon>Chordata</taxon>
        <taxon>Craniata</taxon>
        <taxon>Vertebrata</taxon>
        <taxon>Euteleostomi</taxon>
        <taxon>Actinopterygii</taxon>
        <taxon>Neopterygii</taxon>
        <taxon>Teleostei</taxon>
        <taxon>Anguilliformes</taxon>
        <taxon>Anguillidae</taxon>
        <taxon>Anguilla</taxon>
    </lineage>
</organism>
<feature type="region of interest" description="Disordered" evidence="1">
    <location>
        <begin position="193"/>
        <end position="215"/>
    </location>
</feature>
<dbReference type="GO" id="GO:0045494">
    <property type="term" value="P:photoreceptor cell maintenance"/>
    <property type="evidence" value="ECO:0007669"/>
    <property type="project" value="TreeGrafter"/>
</dbReference>
<dbReference type="PANTHER" id="PTHR46883:SF1">
    <property type="entry name" value="BARDET-BIEDL SYNDROME 12 PROTEIN"/>
    <property type="match status" value="1"/>
</dbReference>
<dbReference type="InterPro" id="IPR002423">
    <property type="entry name" value="Cpn60/GroEL/TCP-1"/>
</dbReference>
<dbReference type="SUPFAM" id="SSF52029">
    <property type="entry name" value="GroEL apical domain-like"/>
    <property type="match status" value="1"/>
</dbReference>